<evidence type="ECO:0000313" key="4">
    <source>
        <dbReference type="Proteomes" id="UP000823046"/>
    </source>
</evidence>
<reference evidence="3 4" key="1">
    <citation type="journal article" date="2020" name="bioRxiv">
        <title>Metabolic contributions of an alphaproteobacterial endosymbiont in the apicomplexan Cardiosporidium cionae.</title>
        <authorList>
            <person name="Hunter E.S."/>
            <person name="Paight C.J."/>
            <person name="Lane C.E."/>
        </authorList>
    </citation>
    <scope>NUCLEOTIDE SEQUENCE [LARGE SCALE GENOMIC DNA]</scope>
    <source>
        <strain evidence="3">ESH_2018</strain>
    </source>
</reference>
<dbReference type="InterPro" id="IPR025799">
    <property type="entry name" value="Arg_MeTrfase"/>
</dbReference>
<evidence type="ECO:0000256" key="2">
    <source>
        <dbReference type="SAM" id="MobiDB-lite"/>
    </source>
</evidence>
<feature type="compositionally biased region" description="Polar residues" evidence="2">
    <location>
        <begin position="82"/>
        <end position="97"/>
    </location>
</feature>
<dbReference type="InterPro" id="IPR029063">
    <property type="entry name" value="SAM-dependent_MTases_sf"/>
</dbReference>
<accession>A0ABQ7J7D4</accession>
<gene>
    <name evidence="3" type="ORF">IE077_003842</name>
</gene>
<keyword evidence="4" id="KW-1185">Reference proteome</keyword>
<organism evidence="3 4">
    <name type="scientific">Cardiosporidium cionae</name>
    <dbReference type="NCBI Taxonomy" id="476202"/>
    <lineage>
        <taxon>Eukaryota</taxon>
        <taxon>Sar</taxon>
        <taxon>Alveolata</taxon>
        <taxon>Apicomplexa</taxon>
        <taxon>Aconoidasida</taxon>
        <taxon>Nephromycida</taxon>
        <taxon>Cardiosporidium</taxon>
    </lineage>
</organism>
<dbReference type="PANTHER" id="PTHR11006:SF53">
    <property type="entry name" value="PROTEIN ARGININE N-METHYLTRANSFERASE 3"/>
    <property type="match status" value="1"/>
</dbReference>
<dbReference type="Gene3D" id="3.40.50.150">
    <property type="entry name" value="Vaccinia Virus protein VP39"/>
    <property type="match status" value="1"/>
</dbReference>
<feature type="region of interest" description="Disordered" evidence="2">
    <location>
        <begin position="76"/>
        <end position="112"/>
    </location>
</feature>
<proteinExistence type="predicted"/>
<dbReference type="Proteomes" id="UP000823046">
    <property type="component" value="Unassembled WGS sequence"/>
</dbReference>
<dbReference type="EMBL" id="JADAQX010000564">
    <property type="protein sequence ID" value="KAF8819889.1"/>
    <property type="molecule type" value="Genomic_DNA"/>
</dbReference>
<dbReference type="PANTHER" id="PTHR11006">
    <property type="entry name" value="PROTEIN ARGININE N-METHYLTRANSFERASE"/>
    <property type="match status" value="1"/>
</dbReference>
<comment type="caution">
    <text evidence="3">The sequence shown here is derived from an EMBL/GenBank/DDBJ whole genome shotgun (WGS) entry which is preliminary data.</text>
</comment>
<evidence type="ECO:0000256" key="1">
    <source>
        <dbReference type="ARBA" id="ARBA00022691"/>
    </source>
</evidence>
<feature type="compositionally biased region" description="Basic and acidic residues" evidence="2">
    <location>
        <begin position="98"/>
        <end position="112"/>
    </location>
</feature>
<dbReference type="SUPFAM" id="SSF53335">
    <property type="entry name" value="S-adenosyl-L-methionine-dependent methyltransferases"/>
    <property type="match status" value="1"/>
</dbReference>
<sequence length="519" mass="57825">MGAYQSPNDCWTASTYSGDGLLSYSFFSTAQTVRLESSSTFNGAPTVPVFTKPCPERGEIVENNVEATFAVPKVAGKEPTDSKCSASEVKNGNSTSHCDGEHRDGEEASESDGKVARFLKHRLKQLECDVSAPTKCRRKHAYSFGWGIVEKLDELIRSRIACPTLPPEADPNTFSITSRFKIQNHCGMTADKHRMEFYQMAINKLSSGKSVLEIGTGPFAVWAVNAARAGGVAFFFVLFIIDVTLRATSVTALEVSKTAAAEAEAIVRMYGYENIQVKNSYSKEYTFEKQYDLIVHEIIGDFVGNEGVADIILDVQRRTGSLPQSIPCAARSFIAPVAFPEPHHIKFPHSRFYQRTIVSPSKKMLQSVGLVYQSLLLSEFQPFEVLNFEEELEKQLYQWRTLEFFITKPDSPNLISKLLLIPAMQFYKIIANTGALCGLLMTNEVEVLPGVMFGTKHAGMWDHWYSNIILLQHEVNVAVGDKVIVNTTVDLKNYQPIFLHGRDTLADLKEEPTARDTRG</sequence>
<evidence type="ECO:0000313" key="3">
    <source>
        <dbReference type="EMBL" id="KAF8819889.1"/>
    </source>
</evidence>
<keyword evidence="1" id="KW-0949">S-adenosyl-L-methionine</keyword>
<name>A0ABQ7J7D4_9APIC</name>
<protein>
    <submittedName>
        <fullName evidence="3">Uncharacterized protein</fullName>
    </submittedName>
</protein>